<dbReference type="EMBL" id="BMIP01000002">
    <property type="protein sequence ID" value="GGD63629.1"/>
    <property type="molecule type" value="Genomic_DNA"/>
</dbReference>
<keyword evidence="1" id="KW-0812">Transmembrane</keyword>
<gene>
    <name evidence="3" type="ORF">GCM10010990_11400</name>
</gene>
<reference evidence="3" key="1">
    <citation type="journal article" date="2014" name="Int. J. Syst. Evol. Microbiol.">
        <title>Complete genome sequence of Corynebacterium casei LMG S-19264T (=DSM 44701T), isolated from a smear-ripened cheese.</title>
        <authorList>
            <consortium name="US DOE Joint Genome Institute (JGI-PGF)"/>
            <person name="Walter F."/>
            <person name="Albersmeier A."/>
            <person name="Kalinowski J."/>
            <person name="Ruckert C."/>
        </authorList>
    </citation>
    <scope>NUCLEOTIDE SEQUENCE</scope>
    <source>
        <strain evidence="3">CGMCC 1.15360</strain>
    </source>
</reference>
<organism evidence="3 4">
    <name type="scientific">Croceicoccus mobilis</name>
    <dbReference type="NCBI Taxonomy" id="1703339"/>
    <lineage>
        <taxon>Bacteria</taxon>
        <taxon>Pseudomonadati</taxon>
        <taxon>Pseudomonadota</taxon>
        <taxon>Alphaproteobacteria</taxon>
        <taxon>Sphingomonadales</taxon>
        <taxon>Erythrobacteraceae</taxon>
        <taxon>Croceicoccus</taxon>
    </lineage>
</organism>
<keyword evidence="1" id="KW-0472">Membrane</keyword>
<feature type="domain" description="Putative Flp pilus-assembly TadG-like N-terminal" evidence="2">
    <location>
        <begin position="30"/>
        <end position="76"/>
    </location>
</feature>
<evidence type="ECO:0000313" key="3">
    <source>
        <dbReference type="EMBL" id="GGD63629.1"/>
    </source>
</evidence>
<evidence type="ECO:0000313" key="4">
    <source>
        <dbReference type="Proteomes" id="UP000612349"/>
    </source>
</evidence>
<sequence>MTSNRLRRYASRIKTHAASCASRFARDSRGNATMLVAFAMPMIIGGGGMAIDFGQFYLWKRELQYANDQAAIAAAWEMIESGSQSKMSERALYAFRTNEQVTNSFNQEPTVELAFWSGGDEDGNENSVIVTSSATKRLPFTSFFTKDATTVAVKSQATFAGTKTFTSCLKAIEEDVAEGTTITIGGNAIFTAKCGIMALSASSRYCVEYDSDNVCTKWEGEDAISNNGTSYELEAGTIVTAGTVSDDIKASAEETGDEIFEKQPGLTDEFADLDPPEPDSNTPTGVYTCSKTNKKKLNEGLNPGDDGYVWMGVANPGLYEGGITVSCDTTFKRGVYYLSGGSLTINGNYAVSSEKGVMFVLYDGADFKINGGADINLNGMENDQLLALGYTEEEANTLDRMLVWESRDNDENNGNILNGSSNTYLNGAFYTPVNTLNLQGTADVANACLLIVANKINLTGTLNMRDFCENDPDLVSTTVIFGTVKLVG</sequence>
<accession>A0A916YWV7</accession>
<dbReference type="Proteomes" id="UP000612349">
    <property type="component" value="Unassembled WGS sequence"/>
</dbReference>
<keyword evidence="4" id="KW-1185">Reference proteome</keyword>
<protein>
    <recommendedName>
        <fullName evidence="2">Putative Flp pilus-assembly TadG-like N-terminal domain-containing protein</fullName>
    </recommendedName>
</protein>
<evidence type="ECO:0000256" key="1">
    <source>
        <dbReference type="SAM" id="Phobius"/>
    </source>
</evidence>
<evidence type="ECO:0000259" key="2">
    <source>
        <dbReference type="Pfam" id="PF13400"/>
    </source>
</evidence>
<keyword evidence="1" id="KW-1133">Transmembrane helix</keyword>
<dbReference type="Pfam" id="PF13400">
    <property type="entry name" value="Tad"/>
    <property type="match status" value="1"/>
</dbReference>
<dbReference type="AlphaFoldDB" id="A0A916YWV7"/>
<dbReference type="InterPro" id="IPR028087">
    <property type="entry name" value="Tad_N"/>
</dbReference>
<proteinExistence type="predicted"/>
<reference evidence="3" key="2">
    <citation type="submission" date="2020-09" db="EMBL/GenBank/DDBJ databases">
        <authorList>
            <person name="Sun Q."/>
            <person name="Zhou Y."/>
        </authorList>
    </citation>
    <scope>NUCLEOTIDE SEQUENCE</scope>
    <source>
        <strain evidence="3">CGMCC 1.15360</strain>
    </source>
</reference>
<dbReference type="RefSeq" id="WP_066776222.1">
    <property type="nucleotide sequence ID" value="NZ_BMIP01000002.1"/>
</dbReference>
<comment type="caution">
    <text evidence="3">The sequence shown here is derived from an EMBL/GenBank/DDBJ whole genome shotgun (WGS) entry which is preliminary data.</text>
</comment>
<feature type="transmembrane region" description="Helical" evidence="1">
    <location>
        <begin position="32"/>
        <end position="59"/>
    </location>
</feature>
<name>A0A916YWV7_9SPHN</name>